<sequence length="71" mass="7774">MTNPFDAEDGTFLVLRNAEGQYSLWPGHIAVPAGWESVFGPAGREECTRHIDGEWTDMRPASLVRQAEAGA</sequence>
<dbReference type="Proteomes" id="UP001348641">
    <property type="component" value="Unassembled WGS sequence"/>
</dbReference>
<protein>
    <submittedName>
        <fullName evidence="2">MbtH family NRPS accessory protein</fullName>
    </submittedName>
</protein>
<name>A0ABU7L0R7_9ACTN</name>
<dbReference type="InterPro" id="IPR005153">
    <property type="entry name" value="MbtH-like_dom"/>
</dbReference>
<reference evidence="2 3" key="1">
    <citation type="submission" date="2023-07" db="EMBL/GenBank/DDBJ databases">
        <authorList>
            <person name="Girao M."/>
            <person name="Carvalho M.F."/>
        </authorList>
    </citation>
    <scope>NUCLEOTIDE SEQUENCE [LARGE SCALE GENOMIC DNA]</scope>
    <source>
        <strain evidence="2 3">66/93</strain>
    </source>
</reference>
<dbReference type="SMART" id="SM00923">
    <property type="entry name" value="MbtH"/>
    <property type="match status" value="1"/>
</dbReference>
<dbReference type="Gene3D" id="3.90.820.10">
    <property type="entry name" value="Structural Genomics, Unknown Function 30-nov-00 1gh9 Mol_id"/>
    <property type="match status" value="1"/>
</dbReference>
<feature type="domain" description="MbtH-like" evidence="1">
    <location>
        <begin position="3"/>
        <end position="53"/>
    </location>
</feature>
<evidence type="ECO:0000259" key="1">
    <source>
        <dbReference type="SMART" id="SM00923"/>
    </source>
</evidence>
<dbReference type="EMBL" id="JAUUCC010000153">
    <property type="protein sequence ID" value="MEE2055150.1"/>
    <property type="molecule type" value="Genomic_DNA"/>
</dbReference>
<evidence type="ECO:0000313" key="3">
    <source>
        <dbReference type="Proteomes" id="UP001348641"/>
    </source>
</evidence>
<comment type="caution">
    <text evidence="2">The sequence shown here is derived from an EMBL/GenBank/DDBJ whole genome shotgun (WGS) entry which is preliminary data.</text>
</comment>
<gene>
    <name evidence="2" type="ORF">Q8A49_32090</name>
</gene>
<organism evidence="2 3">
    <name type="scientific">Nocardiopsis tropica</name>
    <dbReference type="NCBI Taxonomy" id="109330"/>
    <lineage>
        <taxon>Bacteria</taxon>
        <taxon>Bacillati</taxon>
        <taxon>Actinomycetota</taxon>
        <taxon>Actinomycetes</taxon>
        <taxon>Streptosporangiales</taxon>
        <taxon>Nocardiopsidaceae</taxon>
        <taxon>Nocardiopsis</taxon>
    </lineage>
</organism>
<dbReference type="Pfam" id="PF03621">
    <property type="entry name" value="MbtH"/>
    <property type="match status" value="1"/>
</dbReference>
<dbReference type="PANTHER" id="PTHR38444">
    <property type="entry name" value="ENTEROBACTIN BIOSYNTHESIS PROTEIN YBDZ"/>
    <property type="match status" value="1"/>
</dbReference>
<dbReference type="SUPFAM" id="SSF160582">
    <property type="entry name" value="MbtH-like"/>
    <property type="match status" value="1"/>
</dbReference>
<proteinExistence type="predicted"/>
<evidence type="ECO:0000313" key="2">
    <source>
        <dbReference type="EMBL" id="MEE2055150.1"/>
    </source>
</evidence>
<accession>A0ABU7L0R7</accession>
<dbReference type="PANTHER" id="PTHR38444:SF1">
    <property type="entry name" value="ENTEROBACTIN BIOSYNTHESIS PROTEIN YBDZ"/>
    <property type="match status" value="1"/>
</dbReference>
<dbReference type="InterPro" id="IPR037407">
    <property type="entry name" value="MLP_fam"/>
</dbReference>
<dbReference type="InterPro" id="IPR038020">
    <property type="entry name" value="MbtH-like_sf"/>
</dbReference>